<keyword evidence="5 6" id="KW-0472">Membrane</keyword>
<dbReference type="Gene3D" id="1.10.4160.10">
    <property type="entry name" value="Hydantoin permease"/>
    <property type="match status" value="1"/>
</dbReference>
<dbReference type="PANTHER" id="PTHR30569">
    <property type="entry name" value="CYTOSINE TRANSPORTER CODB"/>
    <property type="match status" value="1"/>
</dbReference>
<sequence>MEKIKNSSMFLLWAGAAISISEIYTGGLTAPLGLAKGLAAILIGHLIGTLLLAFGGYISFQSGKTAMEKVRDSLGPVGVKVIAFLNVLQLIGWGTVMIIQAGRAFGGIANLSLPVSMIIMGFAVLIWAFFFNNYSKALNDIFVLILLVLSVMIFFRIDMQSLPPITGQMNFATAVELSIAMPISWLPLIGDYTKNGQSKRGVVLSSFIGYFIGSMLMYLLGFLITLHTGMDVIEYIVQSNMKFIAGFIIIIATVTTAFMDIYSAVISSKQLFPFKNENLMIVLYSLISLMIAFVFPIENFESFLLMIGSVFIPVYTIVFIEYLTHYKGQSSKLNTLGILIAAFGTFLYQYFVNVEWGSPTIMVFILVAVIYLTLKKVIIHDALS</sequence>
<keyword evidence="8" id="KW-1185">Reference proteome</keyword>
<feature type="transmembrane region" description="Helical" evidence="6">
    <location>
        <begin position="244"/>
        <end position="266"/>
    </location>
</feature>
<dbReference type="KEGG" id="dmt:DESME_05145"/>
<dbReference type="InterPro" id="IPR001248">
    <property type="entry name" value="Pur-cyt_permease"/>
</dbReference>
<dbReference type="GO" id="GO:0005886">
    <property type="term" value="C:plasma membrane"/>
    <property type="evidence" value="ECO:0007669"/>
    <property type="project" value="TreeGrafter"/>
</dbReference>
<feature type="transmembrane region" description="Helical" evidence="6">
    <location>
        <begin position="169"/>
        <end position="189"/>
    </location>
</feature>
<organism evidence="7 8">
    <name type="scientific">Desulfitobacterium metallireducens DSM 15288</name>
    <dbReference type="NCBI Taxonomy" id="871968"/>
    <lineage>
        <taxon>Bacteria</taxon>
        <taxon>Bacillati</taxon>
        <taxon>Bacillota</taxon>
        <taxon>Clostridia</taxon>
        <taxon>Eubacteriales</taxon>
        <taxon>Desulfitobacteriaceae</taxon>
        <taxon>Desulfitobacterium</taxon>
    </lineage>
</organism>
<dbReference type="eggNOG" id="COG1457">
    <property type="taxonomic scope" value="Bacteria"/>
</dbReference>
<feature type="transmembrane region" description="Helical" evidence="6">
    <location>
        <begin position="335"/>
        <end position="351"/>
    </location>
</feature>
<dbReference type="Proteomes" id="UP000010847">
    <property type="component" value="Chromosome"/>
</dbReference>
<evidence type="ECO:0000256" key="6">
    <source>
        <dbReference type="SAM" id="Phobius"/>
    </source>
</evidence>
<feature type="transmembrane region" description="Helical" evidence="6">
    <location>
        <begin position="278"/>
        <end position="297"/>
    </location>
</feature>
<gene>
    <name evidence="7" type="ORF">DESME_05145</name>
</gene>
<evidence type="ECO:0000256" key="4">
    <source>
        <dbReference type="ARBA" id="ARBA00022989"/>
    </source>
</evidence>
<dbReference type="PANTHER" id="PTHR30569:SF0">
    <property type="entry name" value="CYTOSINE PERMEASE"/>
    <property type="match status" value="1"/>
</dbReference>
<dbReference type="EMBL" id="CP007032">
    <property type="protein sequence ID" value="AHF06515.1"/>
    <property type="molecule type" value="Genomic_DNA"/>
</dbReference>
<name>W0E6J7_9FIRM</name>
<evidence type="ECO:0000256" key="5">
    <source>
        <dbReference type="ARBA" id="ARBA00023136"/>
    </source>
</evidence>
<dbReference type="STRING" id="871968.DESME_05145"/>
<feature type="transmembrane region" description="Helical" evidence="6">
    <location>
        <begin position="37"/>
        <end position="60"/>
    </location>
</feature>
<proteinExistence type="inferred from homology"/>
<keyword evidence="3 6" id="KW-0812">Transmembrane</keyword>
<comment type="similarity">
    <text evidence="2">Belongs to the purine-cytosine permease (2.A.39) family.</text>
</comment>
<dbReference type="AlphaFoldDB" id="W0E6J7"/>
<evidence type="ECO:0000256" key="3">
    <source>
        <dbReference type="ARBA" id="ARBA00022692"/>
    </source>
</evidence>
<evidence type="ECO:0000313" key="7">
    <source>
        <dbReference type="EMBL" id="AHF06515.1"/>
    </source>
</evidence>
<evidence type="ECO:0000256" key="2">
    <source>
        <dbReference type="ARBA" id="ARBA00008974"/>
    </source>
</evidence>
<dbReference type="Pfam" id="PF02133">
    <property type="entry name" value="Transp_cyt_pur"/>
    <property type="match status" value="1"/>
</dbReference>
<evidence type="ECO:0000313" key="8">
    <source>
        <dbReference type="Proteomes" id="UP000010847"/>
    </source>
</evidence>
<dbReference type="GO" id="GO:0015209">
    <property type="term" value="F:cytosine transmembrane transporter activity"/>
    <property type="evidence" value="ECO:0007669"/>
    <property type="project" value="InterPro"/>
</dbReference>
<feature type="transmembrane region" description="Helical" evidence="6">
    <location>
        <begin position="81"/>
        <end position="102"/>
    </location>
</feature>
<dbReference type="OrthoDB" id="9780088at2"/>
<protein>
    <submittedName>
        <fullName evidence="7">Hydrogenase expression protein</fullName>
    </submittedName>
</protein>
<feature type="transmembrane region" description="Helical" evidence="6">
    <location>
        <begin position="137"/>
        <end position="157"/>
    </location>
</feature>
<dbReference type="InterPro" id="IPR012732">
    <property type="entry name" value="Thia_CytX"/>
</dbReference>
<feature type="transmembrane region" description="Helical" evidence="6">
    <location>
        <begin position="201"/>
        <end position="224"/>
    </location>
</feature>
<dbReference type="HOGENOM" id="CLU_048240_1_0_9"/>
<keyword evidence="4 6" id="KW-1133">Transmembrane helix</keyword>
<feature type="transmembrane region" description="Helical" evidence="6">
    <location>
        <begin position="357"/>
        <end position="374"/>
    </location>
</feature>
<accession>W0E6J7</accession>
<dbReference type="NCBIfam" id="TIGR02358">
    <property type="entry name" value="thia_cytX"/>
    <property type="match status" value="1"/>
</dbReference>
<feature type="transmembrane region" description="Helical" evidence="6">
    <location>
        <begin position="303"/>
        <end position="323"/>
    </location>
</feature>
<reference evidence="7 8" key="1">
    <citation type="submission" date="2013-12" db="EMBL/GenBank/DDBJ databases">
        <authorList>
            <consortium name="DOE Joint Genome Institute"/>
            <person name="Smidt H."/>
            <person name="Huntemann M."/>
            <person name="Han J."/>
            <person name="Chen A."/>
            <person name="Kyrpides N."/>
            <person name="Mavromatis K."/>
            <person name="Markowitz V."/>
            <person name="Palaniappan K."/>
            <person name="Ivanova N."/>
            <person name="Schaumberg A."/>
            <person name="Pati A."/>
            <person name="Liolios K."/>
            <person name="Nordberg H.P."/>
            <person name="Cantor M.N."/>
            <person name="Hua S.X."/>
            <person name="Woyke T."/>
        </authorList>
    </citation>
    <scope>NUCLEOTIDE SEQUENCE [LARGE SCALE GENOMIC DNA]</scope>
    <source>
        <strain evidence="8">DSM 15288</strain>
    </source>
</reference>
<feature type="transmembrane region" description="Helical" evidence="6">
    <location>
        <begin position="108"/>
        <end position="130"/>
    </location>
</feature>
<dbReference type="InterPro" id="IPR030191">
    <property type="entry name" value="CodB"/>
</dbReference>
<evidence type="ECO:0000256" key="1">
    <source>
        <dbReference type="ARBA" id="ARBA00004141"/>
    </source>
</evidence>
<comment type="subcellular location">
    <subcellularLocation>
        <location evidence="1">Membrane</location>
        <topology evidence="1">Multi-pass membrane protein</topology>
    </subcellularLocation>
</comment>